<dbReference type="eggNOG" id="ENOG502S2VM">
    <property type="taxonomic scope" value="Eukaryota"/>
</dbReference>
<name>W9R353_9ROSA</name>
<proteinExistence type="predicted"/>
<protein>
    <submittedName>
        <fullName evidence="1">Uncharacterized protein</fullName>
    </submittedName>
</protein>
<keyword evidence="2" id="KW-1185">Reference proteome</keyword>
<accession>W9R353</accession>
<evidence type="ECO:0000313" key="1">
    <source>
        <dbReference type="EMBL" id="EXB53571.1"/>
    </source>
</evidence>
<dbReference type="EMBL" id="KE344097">
    <property type="protein sequence ID" value="EXB53571.1"/>
    <property type="molecule type" value="Genomic_DNA"/>
</dbReference>
<dbReference type="PANTHER" id="PTHR34287">
    <property type="entry name" value="OS06G0551500 PROTEIN-RELATED"/>
    <property type="match status" value="1"/>
</dbReference>
<reference evidence="2" key="1">
    <citation type="submission" date="2013-01" db="EMBL/GenBank/DDBJ databases">
        <title>Draft Genome Sequence of a Mulberry Tree, Morus notabilis C.K. Schneid.</title>
        <authorList>
            <person name="He N."/>
            <person name="Zhao S."/>
        </authorList>
    </citation>
    <scope>NUCLEOTIDE SEQUENCE</scope>
</reference>
<dbReference type="AlphaFoldDB" id="W9R353"/>
<evidence type="ECO:0000313" key="2">
    <source>
        <dbReference type="Proteomes" id="UP000030645"/>
    </source>
</evidence>
<dbReference type="Proteomes" id="UP000030645">
    <property type="component" value="Unassembled WGS sequence"/>
</dbReference>
<dbReference type="STRING" id="981085.W9R353"/>
<dbReference type="PANTHER" id="PTHR34287:SF4">
    <property type="entry name" value="OS04G0504200 PROTEIN"/>
    <property type="match status" value="1"/>
</dbReference>
<sequence>MDFGSAKVVEYLEPVMSKELLCKFPDNSAFDFDYSQSSIWSPLVPQAYKSMDFESDLDFATLRKLDFEVGNENRSLNKVTSNIKKRIRTTAFAVNLSALKTKKKKKKKIVSDFSPSPSFKGACNPVTKKVQMVEDSHGFDSLFHARVGSGLDEHLMYRLLETLIQEGVW</sequence>
<gene>
    <name evidence="1" type="ORF">L484_009311</name>
</gene>
<organism evidence="1 2">
    <name type="scientific">Morus notabilis</name>
    <dbReference type="NCBI Taxonomy" id="981085"/>
    <lineage>
        <taxon>Eukaryota</taxon>
        <taxon>Viridiplantae</taxon>
        <taxon>Streptophyta</taxon>
        <taxon>Embryophyta</taxon>
        <taxon>Tracheophyta</taxon>
        <taxon>Spermatophyta</taxon>
        <taxon>Magnoliopsida</taxon>
        <taxon>eudicotyledons</taxon>
        <taxon>Gunneridae</taxon>
        <taxon>Pentapetalae</taxon>
        <taxon>rosids</taxon>
        <taxon>fabids</taxon>
        <taxon>Rosales</taxon>
        <taxon>Moraceae</taxon>
        <taxon>Moreae</taxon>
        <taxon>Morus</taxon>
    </lineage>
</organism>